<dbReference type="HOGENOM" id="CLU_2650617_0_0_14"/>
<gene>
    <name evidence="1" type="ordered locus">MSU_0469</name>
</gene>
<dbReference type="RefSeq" id="WP_013609879.1">
    <property type="nucleotide sequence ID" value="NC_015155.1"/>
</dbReference>
<sequence length="80" mass="8734">MASAGGHCCCPVDCELELLPEASLLLVPVWFFWHSSFFFSSSIFLTSGNQTTALKVPSPAAPIVLGKNTFQRKLIVLLSY</sequence>
<proteinExistence type="predicted"/>
<protein>
    <submittedName>
        <fullName evidence="1">Uncharacterized protein</fullName>
    </submittedName>
</protein>
<dbReference type="AlphaFoldDB" id="F0QR85"/>
<reference evidence="1 2" key="1">
    <citation type="journal article" date="2011" name="J. Bacteriol.">
        <title>Complete genome sequences of two hemotropic Mycoplasmas, Mycoplasma haemofelis strain Ohio2 and Mycoplasma suis strain Illinois.</title>
        <authorList>
            <person name="Messick J.B."/>
            <person name="Santos A.P."/>
            <person name="Guimaraes A.M."/>
        </authorList>
    </citation>
    <scope>NUCLEOTIDE SEQUENCE [LARGE SCALE GENOMIC DNA]</scope>
    <source>
        <strain evidence="1 2">Illinois</strain>
    </source>
</reference>
<organism evidence="1 2">
    <name type="scientific">Mycoplasma suis (strain Illinois)</name>
    <dbReference type="NCBI Taxonomy" id="768700"/>
    <lineage>
        <taxon>Bacteria</taxon>
        <taxon>Bacillati</taxon>
        <taxon>Mycoplasmatota</taxon>
        <taxon>Mollicutes</taxon>
        <taxon>Mycoplasmataceae</taxon>
        <taxon>Mycoplasma</taxon>
    </lineage>
</organism>
<evidence type="ECO:0000313" key="2">
    <source>
        <dbReference type="Proteomes" id="UP000007484"/>
    </source>
</evidence>
<evidence type="ECO:0000313" key="1">
    <source>
        <dbReference type="EMBL" id="ADX98005.1"/>
    </source>
</evidence>
<name>F0QR85_MYCSL</name>
<dbReference type="KEGG" id="mss:MSU_0469"/>
<dbReference type="Proteomes" id="UP000007484">
    <property type="component" value="Chromosome"/>
</dbReference>
<accession>F0QR85</accession>
<keyword evidence="2" id="KW-1185">Reference proteome</keyword>
<dbReference type="STRING" id="768700.MSU_0469"/>
<dbReference type="EMBL" id="CP002525">
    <property type="protein sequence ID" value="ADX98005.1"/>
    <property type="molecule type" value="Genomic_DNA"/>
</dbReference>